<dbReference type="Proteomes" id="UP000770889">
    <property type="component" value="Unassembled WGS sequence"/>
</dbReference>
<comment type="caution">
    <text evidence="3">The sequence shown here is derived from an EMBL/GenBank/DDBJ whole genome shotgun (WGS) entry which is preliminary data.</text>
</comment>
<proteinExistence type="predicted"/>
<dbReference type="InterPro" id="IPR007055">
    <property type="entry name" value="BON_dom"/>
</dbReference>
<dbReference type="Gene3D" id="3.30.1340.30">
    <property type="match status" value="1"/>
</dbReference>
<organism evidence="3 4">
    <name type="scientific">Candidatus Thiodiazotropha taylori</name>
    <dbReference type="NCBI Taxonomy" id="2792791"/>
    <lineage>
        <taxon>Bacteria</taxon>
        <taxon>Pseudomonadati</taxon>
        <taxon>Pseudomonadota</taxon>
        <taxon>Gammaproteobacteria</taxon>
        <taxon>Chromatiales</taxon>
        <taxon>Sedimenticolaceae</taxon>
        <taxon>Candidatus Thiodiazotropha</taxon>
    </lineage>
</organism>
<dbReference type="EMBL" id="JAHHGM010000002">
    <property type="protein sequence ID" value="MBT2987951.1"/>
    <property type="molecule type" value="Genomic_DNA"/>
</dbReference>
<protein>
    <submittedName>
        <fullName evidence="3">BON domain-containing protein</fullName>
    </submittedName>
</protein>
<feature type="chain" id="PRO_5037060075" evidence="1">
    <location>
        <begin position="23"/>
        <end position="193"/>
    </location>
</feature>
<dbReference type="PANTHER" id="PTHR34606:SF4">
    <property type="entry name" value="OUTER MEMBRANE LIPOPROTEIN DOLP"/>
    <property type="match status" value="1"/>
</dbReference>
<name>A0A944M5P6_9GAMM</name>
<gene>
    <name evidence="3" type="ORF">KME65_03215</name>
</gene>
<keyword evidence="1" id="KW-0732">Signal</keyword>
<dbReference type="Pfam" id="PF04972">
    <property type="entry name" value="BON"/>
    <property type="match status" value="2"/>
</dbReference>
<evidence type="ECO:0000313" key="4">
    <source>
        <dbReference type="Proteomes" id="UP000770889"/>
    </source>
</evidence>
<feature type="domain" description="BON" evidence="2">
    <location>
        <begin position="125"/>
        <end position="193"/>
    </location>
</feature>
<dbReference type="PANTHER" id="PTHR34606">
    <property type="entry name" value="BON DOMAIN-CONTAINING PROTEIN"/>
    <property type="match status" value="1"/>
</dbReference>
<feature type="domain" description="BON" evidence="2">
    <location>
        <begin position="47"/>
        <end position="116"/>
    </location>
</feature>
<reference evidence="3 4" key="1">
    <citation type="submission" date="2021-05" db="EMBL/GenBank/DDBJ databases">
        <title>Genetic and Functional Diversity in Clade A Lucinid endosymbionts from the Bahamas.</title>
        <authorList>
            <person name="Giani N.M."/>
            <person name="Engel A.S."/>
            <person name="Campbell B.J."/>
        </authorList>
    </citation>
    <scope>NUCLEOTIDE SEQUENCE [LARGE SCALE GENOMIC DNA]</scope>
    <source>
        <strain evidence="3">LUC16012Gg_MoonRockCtena</strain>
    </source>
</reference>
<dbReference type="PROSITE" id="PS50914">
    <property type="entry name" value="BON"/>
    <property type="match status" value="2"/>
</dbReference>
<evidence type="ECO:0000256" key="1">
    <source>
        <dbReference type="SAM" id="SignalP"/>
    </source>
</evidence>
<accession>A0A944M5P6</accession>
<sequence>MQQNFASLLALCITVLILQGCAAAVVGGAAATATVAHDRRTTGTIVEDQSIELKAYDLMSKDPKFKQQSSIHVTSYNMVVLLTGQAADESLRSKAEQLAANIDRVRRVVNEIEIGSTSTLVENSRDVALTTEVKVRLAKIKLPDFDPLRVKVVTERGAVFLLGLITKQEADAVTDVVRHISGVRRVVRVFEYI</sequence>
<feature type="signal peptide" evidence="1">
    <location>
        <begin position="1"/>
        <end position="22"/>
    </location>
</feature>
<evidence type="ECO:0000259" key="2">
    <source>
        <dbReference type="PROSITE" id="PS50914"/>
    </source>
</evidence>
<evidence type="ECO:0000313" key="3">
    <source>
        <dbReference type="EMBL" id="MBT2987951.1"/>
    </source>
</evidence>
<dbReference type="AlphaFoldDB" id="A0A944M5P6"/>
<dbReference type="InterPro" id="IPR051686">
    <property type="entry name" value="Lipoprotein_DolP"/>
</dbReference>